<name>A0A2H0LNC4_9BACT</name>
<evidence type="ECO:0000313" key="2">
    <source>
        <dbReference type="Proteomes" id="UP000230859"/>
    </source>
</evidence>
<gene>
    <name evidence="1" type="ORF">COV74_07125</name>
</gene>
<reference evidence="1 2" key="1">
    <citation type="submission" date="2017-09" db="EMBL/GenBank/DDBJ databases">
        <title>Depth-based differentiation of microbial function through sediment-hosted aquifers and enrichment of novel symbionts in the deep terrestrial subsurface.</title>
        <authorList>
            <person name="Probst A.J."/>
            <person name="Ladd B."/>
            <person name="Jarett J.K."/>
            <person name="Geller-Mcgrath D.E."/>
            <person name="Sieber C.M."/>
            <person name="Emerson J.B."/>
            <person name="Anantharaman K."/>
            <person name="Thomas B.C."/>
            <person name="Malmstrom R."/>
            <person name="Stieglmeier M."/>
            <person name="Klingl A."/>
            <person name="Woyke T."/>
            <person name="Ryan C.M."/>
            <person name="Banfield J.F."/>
        </authorList>
    </citation>
    <scope>NUCLEOTIDE SEQUENCE [LARGE SCALE GENOMIC DNA]</scope>
    <source>
        <strain evidence="1">CG11_big_fil_rev_8_21_14_0_20_45_26</strain>
    </source>
</reference>
<evidence type="ECO:0000313" key="1">
    <source>
        <dbReference type="EMBL" id="PIQ85933.1"/>
    </source>
</evidence>
<dbReference type="Proteomes" id="UP000230859">
    <property type="component" value="Unassembled WGS sequence"/>
</dbReference>
<sequence length="105" mass="12544">MPQAAGRWQQLTLAEQMANIGSEVERALNWREKKNMPFSQRAFERALELIDLTLADKRHRRRFNEITRMRESMVDFFYGENELQSTAAGWQKYFLQFAHAARRHL</sequence>
<accession>A0A2H0LNC4</accession>
<dbReference type="EMBL" id="PCVY01000058">
    <property type="protein sequence ID" value="PIQ85933.1"/>
    <property type="molecule type" value="Genomic_DNA"/>
</dbReference>
<organism evidence="1 2">
    <name type="scientific">Candidatus Abzuiibacterium crystallinum</name>
    <dbReference type="NCBI Taxonomy" id="1974748"/>
    <lineage>
        <taxon>Bacteria</taxon>
        <taxon>Pseudomonadati</taxon>
        <taxon>Candidatus Omnitrophota</taxon>
        <taxon>Candidatus Abzuiibacterium</taxon>
    </lineage>
</organism>
<proteinExistence type="predicted"/>
<comment type="caution">
    <text evidence="1">The sequence shown here is derived from an EMBL/GenBank/DDBJ whole genome shotgun (WGS) entry which is preliminary data.</text>
</comment>
<dbReference type="AlphaFoldDB" id="A0A2H0LNC4"/>
<protein>
    <submittedName>
        <fullName evidence="1">Uncharacterized protein</fullName>
    </submittedName>
</protein>